<dbReference type="Pfam" id="PF04343">
    <property type="entry name" value="DUF488"/>
    <property type="match status" value="1"/>
</dbReference>
<dbReference type="RefSeq" id="WP_071906600.1">
    <property type="nucleotide sequence ID" value="NZ_LT607756.1"/>
</dbReference>
<dbReference type="PIRSF" id="PIRSF024492">
    <property type="entry name" value="UCP024492"/>
    <property type="match status" value="1"/>
</dbReference>
<dbReference type="AlphaFoldDB" id="A0A1D3L1J7"/>
<dbReference type="GeneID" id="30411723"/>
<organism evidence="1 2">
    <name type="scientific">Methanobacterium congolense</name>
    <dbReference type="NCBI Taxonomy" id="118062"/>
    <lineage>
        <taxon>Archaea</taxon>
        <taxon>Methanobacteriati</taxon>
        <taxon>Methanobacteriota</taxon>
        <taxon>Methanomada group</taxon>
        <taxon>Methanobacteria</taxon>
        <taxon>Methanobacteriales</taxon>
        <taxon>Methanobacteriaceae</taxon>
        <taxon>Methanobacterium</taxon>
    </lineage>
</organism>
<dbReference type="PANTHER" id="PTHR39337">
    <property type="entry name" value="BLR5642 PROTEIN"/>
    <property type="match status" value="1"/>
</dbReference>
<protein>
    <recommendedName>
        <fullName evidence="3">DUF488 domain-containing protein</fullName>
    </recommendedName>
</protein>
<dbReference type="InterPro" id="IPR014519">
    <property type="entry name" value="UCP024492"/>
</dbReference>
<sequence length="163" mass="18854">MEDENYLFTVGHSNVDMETFLELIRSHGVELIVDVRSSPYSKYVPHFNREKLKANLEDEGVGYEFLGDKIGGKPRDEKYYEDGKVVYSLIEGELSYREGISQLMELLKTRKTSLMCSEENPFNCHRHNLISQTLLRRGVKILHIRGDGKLEKARMNDVQTTLI</sequence>
<dbReference type="Proteomes" id="UP000094707">
    <property type="component" value="Chromosome I"/>
</dbReference>
<dbReference type="EMBL" id="LT607756">
    <property type="protein sequence ID" value="SCG85438.1"/>
    <property type="molecule type" value="Genomic_DNA"/>
</dbReference>
<dbReference type="PANTHER" id="PTHR39337:SF1">
    <property type="entry name" value="BLR5642 PROTEIN"/>
    <property type="match status" value="1"/>
</dbReference>
<evidence type="ECO:0000313" key="1">
    <source>
        <dbReference type="EMBL" id="SCG85438.1"/>
    </source>
</evidence>
<dbReference type="InterPro" id="IPR007438">
    <property type="entry name" value="DUF488"/>
</dbReference>
<keyword evidence="2" id="KW-1185">Reference proteome</keyword>
<dbReference type="KEGG" id="mcub:MCBB_0874"/>
<reference evidence="1 2" key="1">
    <citation type="submission" date="2016-08" db="EMBL/GenBank/DDBJ databases">
        <authorList>
            <person name="Seilhamer J.J."/>
        </authorList>
    </citation>
    <scope>NUCLEOTIDE SEQUENCE [LARGE SCALE GENOMIC DNA]</scope>
    <source>
        <strain evidence="1">Buetzberg</strain>
    </source>
</reference>
<gene>
    <name evidence="1" type="ORF">MCBB_0874</name>
</gene>
<dbReference type="OrthoDB" id="15220at2157"/>
<proteinExistence type="predicted"/>
<name>A0A1D3L1J7_9EURY</name>
<accession>A0A1D3L1J7</accession>
<evidence type="ECO:0008006" key="3">
    <source>
        <dbReference type="Google" id="ProtNLM"/>
    </source>
</evidence>
<evidence type="ECO:0000313" key="2">
    <source>
        <dbReference type="Proteomes" id="UP000094707"/>
    </source>
</evidence>